<feature type="compositionally biased region" description="Basic and acidic residues" evidence="1">
    <location>
        <begin position="19"/>
        <end position="33"/>
    </location>
</feature>
<dbReference type="InParanoid" id="A0A151GFQ7"/>
<feature type="region of interest" description="Disordered" evidence="1">
    <location>
        <begin position="1"/>
        <end position="33"/>
    </location>
</feature>
<accession>A0A151GFQ7</accession>
<evidence type="ECO:0000256" key="1">
    <source>
        <dbReference type="SAM" id="MobiDB-lite"/>
    </source>
</evidence>
<dbReference type="SUPFAM" id="SSF54236">
    <property type="entry name" value="Ubiquitin-like"/>
    <property type="match status" value="1"/>
</dbReference>
<dbReference type="PROSITE" id="PS50053">
    <property type="entry name" value="UBIQUITIN_2"/>
    <property type="match status" value="1"/>
</dbReference>
<name>A0A151GFQ7_DRECN</name>
<feature type="compositionally biased region" description="Polar residues" evidence="1">
    <location>
        <begin position="1"/>
        <end position="18"/>
    </location>
</feature>
<evidence type="ECO:0000313" key="4">
    <source>
        <dbReference type="Proteomes" id="UP000076580"/>
    </source>
</evidence>
<proteinExistence type="predicted"/>
<evidence type="ECO:0000313" key="3">
    <source>
        <dbReference type="EMBL" id="KYK55929.1"/>
    </source>
</evidence>
<dbReference type="EMBL" id="LAYC01000003">
    <property type="protein sequence ID" value="KYK55929.1"/>
    <property type="molecule type" value="Genomic_DNA"/>
</dbReference>
<dbReference type="GeneID" id="63720537"/>
<dbReference type="InterPro" id="IPR029071">
    <property type="entry name" value="Ubiquitin-like_domsf"/>
</dbReference>
<comment type="caution">
    <text evidence="3">The sequence shown here is derived from an EMBL/GenBank/DDBJ whole genome shotgun (WGS) entry which is preliminary data.</text>
</comment>
<feature type="domain" description="Ubiquitin-like" evidence="2">
    <location>
        <begin position="192"/>
        <end position="269"/>
    </location>
</feature>
<dbReference type="InterPro" id="IPR000626">
    <property type="entry name" value="Ubiquitin-like_dom"/>
</dbReference>
<keyword evidence="4" id="KW-1185">Reference proteome</keyword>
<evidence type="ECO:0000259" key="2">
    <source>
        <dbReference type="PROSITE" id="PS50053"/>
    </source>
</evidence>
<reference evidence="3 4" key="1">
    <citation type="journal article" date="2016" name="Sci. Rep.">
        <title>Insights into Adaptations to a Near-Obligate Nematode Endoparasitic Lifestyle from the Finished Genome of Drechmeria coniospora.</title>
        <authorList>
            <person name="Zhang L."/>
            <person name="Zhou Z."/>
            <person name="Guo Q."/>
            <person name="Fokkens L."/>
            <person name="Miskei M."/>
            <person name="Pocsi I."/>
            <person name="Zhang W."/>
            <person name="Chen M."/>
            <person name="Wang L."/>
            <person name="Sun Y."/>
            <person name="Donzelli B.G."/>
            <person name="Gibson D.M."/>
            <person name="Nelson D.R."/>
            <person name="Luo J.G."/>
            <person name="Rep M."/>
            <person name="Liu H."/>
            <person name="Yang S."/>
            <person name="Wang J."/>
            <person name="Krasnoff S.B."/>
            <person name="Xu Y."/>
            <person name="Molnar I."/>
            <person name="Lin M."/>
        </authorList>
    </citation>
    <scope>NUCLEOTIDE SEQUENCE [LARGE SCALE GENOMIC DNA]</scope>
    <source>
        <strain evidence="3 4">ARSEF 6962</strain>
    </source>
</reference>
<dbReference type="InterPro" id="IPR039869">
    <property type="entry name" value="UBTD1/2"/>
</dbReference>
<dbReference type="PANTHER" id="PTHR13609">
    <property type="entry name" value="UBIQUITIN DOMAIN CONTAINING 1 PROTEIN-RELATED"/>
    <property type="match status" value="1"/>
</dbReference>
<dbReference type="InterPro" id="IPR038169">
    <property type="entry name" value="DC-UbP/UBTD2_N_sf"/>
</dbReference>
<dbReference type="Proteomes" id="UP000076580">
    <property type="component" value="Chromosome 03"/>
</dbReference>
<dbReference type="Pfam" id="PF16455">
    <property type="entry name" value="UBD"/>
    <property type="match status" value="1"/>
</dbReference>
<sequence length="269" mass="30165">MLPDGTQQANGSTVTPQDLSERSRRSREHHPLDQHINKALCRHEWISKDRNWTRQELDRERADFFDTRVTGRPEIWQTVHVALQMLWEPNHESNDDGMQGLGTAQSILSAAEISLPTGDLSSGVYDSFGNYYQLPQWVVANPSNMIRDNCSRTSGNISALDKYIIGEGDDEPSTDDAEREGAGAKGRHTVLDQVTVRARLSETGLDVDIIISKFDTVRNVTKAITSKSALSTTKMIRLAYMGKILKENMSLEAQGWQNGYIVNALVFDR</sequence>
<dbReference type="RefSeq" id="XP_040655281.1">
    <property type="nucleotide sequence ID" value="XM_040805177.1"/>
</dbReference>
<dbReference type="Gene3D" id="1.20.225.20">
    <property type="entry name" value="Ub domain-containing protein, DC-UbP/UBTD2, N-terminal domain"/>
    <property type="match status" value="1"/>
</dbReference>
<gene>
    <name evidence="3" type="ORF">DCS_07894</name>
</gene>
<organism evidence="3 4">
    <name type="scientific">Drechmeria coniospora</name>
    <name type="common">Nematophagous fungus</name>
    <name type="synonym">Meria coniospora</name>
    <dbReference type="NCBI Taxonomy" id="98403"/>
    <lineage>
        <taxon>Eukaryota</taxon>
        <taxon>Fungi</taxon>
        <taxon>Dikarya</taxon>
        <taxon>Ascomycota</taxon>
        <taxon>Pezizomycotina</taxon>
        <taxon>Sordariomycetes</taxon>
        <taxon>Hypocreomycetidae</taxon>
        <taxon>Hypocreales</taxon>
        <taxon>Ophiocordycipitaceae</taxon>
        <taxon>Drechmeria</taxon>
    </lineage>
</organism>
<dbReference type="InterPro" id="IPR032752">
    <property type="entry name" value="DC-UbP/UBTD2_N"/>
</dbReference>
<dbReference type="AlphaFoldDB" id="A0A151GFQ7"/>
<protein>
    <submittedName>
        <fullName evidence="3">Ubiquitin supergroup</fullName>
    </submittedName>
</protein>